<dbReference type="PROSITE" id="PS00678">
    <property type="entry name" value="WD_REPEATS_1"/>
    <property type="match status" value="2"/>
</dbReference>
<dbReference type="SUPFAM" id="SSF50978">
    <property type="entry name" value="WD40 repeat-like"/>
    <property type="match status" value="1"/>
</dbReference>
<dbReference type="InterPro" id="IPR036322">
    <property type="entry name" value="WD40_repeat_dom_sf"/>
</dbReference>
<feature type="repeat" description="WD" evidence="3">
    <location>
        <begin position="550"/>
        <end position="591"/>
    </location>
</feature>
<dbReference type="PANTHER" id="PTHR19879">
    <property type="entry name" value="TRANSCRIPTION INITIATION FACTOR TFIID"/>
    <property type="match status" value="1"/>
</dbReference>
<dbReference type="PRINTS" id="PR00319">
    <property type="entry name" value="GPROTEINB"/>
</dbReference>
<sequence>MKDGMSLSSPLFCDTCGAANRAQAQFCRACGRPLRPQSPQPAASSPTLTGLLNIHSLLKQRYTILGPAGRGGFGAVYRAADTQFGNRVVAIKEMSQNSLNEQELQAATEAFKNEALLLANLKHPNLPSIYDQFSENSRFYLVMDFIEGETLEEHLNKLNGAKLPIEKVLEIGIQLCSVLDYLHTREPAIIFRDLKPANIMLTQGDNLYLIDFGIARHFKPGKAKDTAALGSAGYAAPEQYGRSQTTARSDIYSLGATLHQLLTGENPADTPFQFSPLRLTEPTLTGLDKLIMSMVSVEITKRPASAAIVKKELHNISVQHTTTVPLNNFRVPAGYQAPRPTKTGSKGKQSSQLTFRPQPNTLYVCSGHTGRVTALAWSPDNKILASASYDKAVQLWEGEKGSAILTYHKHLERVNALAWSPDSKRIASASDDGTVHVWNALSKQTVRTYTEHSGPVCAVAWSPNGLYIASAGLDKTVHVWDASTGQRVFTYTGHTGKIYTLAWSPDSKRIASGGEDKKIQFWEPIKETPKRSLLASLTNLITQHRGPLTINKHEGRINELAWSCDGKYLASTGADHLTAIWDTLTGQLVFKPKPQSNSMKNALAWSPVSSHLAMGGNDKMVEIWNMDSKKLVYTYCGHVGYIMAIAWAPNGERVASSGVDRSIQVWKTTTISGIIK</sequence>
<protein>
    <recommendedName>
        <fullName evidence="4">Protein kinase domain-containing protein</fullName>
    </recommendedName>
</protein>
<reference evidence="5 6" key="1">
    <citation type="submission" date="2019-01" db="EMBL/GenBank/DDBJ databases">
        <title>Ktedonosporobacter rubrisoli SCAWS-G2.</title>
        <authorList>
            <person name="Huang Y."/>
            <person name="Yan B."/>
        </authorList>
    </citation>
    <scope>NUCLEOTIDE SEQUENCE [LARGE SCALE GENOMIC DNA]</scope>
    <source>
        <strain evidence="5 6">SCAWS-G2</strain>
    </source>
</reference>
<accession>A0A4P6K0U9</accession>
<dbReference type="Gene3D" id="1.10.510.10">
    <property type="entry name" value="Transferase(Phosphotransferase) domain 1"/>
    <property type="match status" value="1"/>
</dbReference>
<dbReference type="PROSITE" id="PS50294">
    <property type="entry name" value="WD_REPEATS_REGION"/>
    <property type="match status" value="6"/>
</dbReference>
<dbReference type="EMBL" id="CP035758">
    <property type="protein sequence ID" value="QBD81046.1"/>
    <property type="molecule type" value="Genomic_DNA"/>
</dbReference>
<dbReference type="InterPro" id="IPR000719">
    <property type="entry name" value="Prot_kinase_dom"/>
</dbReference>
<feature type="repeat" description="WD" evidence="3">
    <location>
        <begin position="449"/>
        <end position="490"/>
    </location>
</feature>
<dbReference type="PRINTS" id="PR00320">
    <property type="entry name" value="GPROTEINBRPT"/>
</dbReference>
<dbReference type="AlphaFoldDB" id="A0A4P6K0U9"/>
<feature type="repeat" description="WD" evidence="3">
    <location>
        <begin position="635"/>
        <end position="670"/>
    </location>
</feature>
<feature type="domain" description="Protein kinase" evidence="4">
    <location>
        <begin position="62"/>
        <end position="317"/>
    </location>
</feature>
<dbReference type="PANTHER" id="PTHR19879:SF9">
    <property type="entry name" value="TRANSCRIPTION INITIATION FACTOR TFIID SUBUNIT 5"/>
    <property type="match status" value="1"/>
</dbReference>
<evidence type="ECO:0000259" key="4">
    <source>
        <dbReference type="PROSITE" id="PS50011"/>
    </source>
</evidence>
<keyword evidence="6" id="KW-1185">Reference proteome</keyword>
<dbReference type="InterPro" id="IPR011009">
    <property type="entry name" value="Kinase-like_dom_sf"/>
</dbReference>
<evidence type="ECO:0000256" key="2">
    <source>
        <dbReference type="ARBA" id="ARBA00022737"/>
    </source>
</evidence>
<evidence type="ECO:0000256" key="3">
    <source>
        <dbReference type="PROSITE-ProRule" id="PRU00221"/>
    </source>
</evidence>
<evidence type="ECO:0000313" key="5">
    <source>
        <dbReference type="EMBL" id="QBD81046.1"/>
    </source>
</evidence>
<dbReference type="InterPro" id="IPR020472">
    <property type="entry name" value="WD40_PAC1"/>
</dbReference>
<evidence type="ECO:0000256" key="1">
    <source>
        <dbReference type="ARBA" id="ARBA00022574"/>
    </source>
</evidence>
<dbReference type="KEGG" id="kbs:EPA93_35785"/>
<dbReference type="SUPFAM" id="SSF56112">
    <property type="entry name" value="Protein kinase-like (PK-like)"/>
    <property type="match status" value="1"/>
</dbReference>
<dbReference type="GO" id="GO:0005524">
    <property type="term" value="F:ATP binding"/>
    <property type="evidence" value="ECO:0007669"/>
    <property type="project" value="InterPro"/>
</dbReference>
<feature type="repeat" description="WD" evidence="3">
    <location>
        <begin position="407"/>
        <end position="448"/>
    </location>
</feature>
<dbReference type="Pfam" id="PF00069">
    <property type="entry name" value="Pkinase"/>
    <property type="match status" value="1"/>
</dbReference>
<feature type="repeat" description="WD" evidence="3">
    <location>
        <begin position="365"/>
        <end position="406"/>
    </location>
</feature>
<proteinExistence type="predicted"/>
<feature type="repeat" description="WD" evidence="3">
    <location>
        <begin position="602"/>
        <end position="634"/>
    </location>
</feature>
<dbReference type="PROSITE" id="PS50011">
    <property type="entry name" value="PROTEIN_KINASE_DOM"/>
    <property type="match status" value="1"/>
</dbReference>
<keyword evidence="1 3" id="KW-0853">WD repeat</keyword>
<dbReference type="InterPro" id="IPR015943">
    <property type="entry name" value="WD40/YVTN_repeat-like_dom_sf"/>
</dbReference>
<name>A0A4P6K0U9_KTERU</name>
<dbReference type="CDD" id="cd14014">
    <property type="entry name" value="STKc_PknB_like"/>
    <property type="match status" value="1"/>
</dbReference>
<dbReference type="GO" id="GO:0004672">
    <property type="term" value="F:protein kinase activity"/>
    <property type="evidence" value="ECO:0007669"/>
    <property type="project" value="InterPro"/>
</dbReference>
<gene>
    <name evidence="5" type="ORF">EPA93_35785</name>
</gene>
<evidence type="ECO:0000313" key="6">
    <source>
        <dbReference type="Proteomes" id="UP000290365"/>
    </source>
</evidence>
<dbReference type="Pfam" id="PF00400">
    <property type="entry name" value="WD40"/>
    <property type="match status" value="7"/>
</dbReference>
<dbReference type="Proteomes" id="UP000290365">
    <property type="component" value="Chromosome"/>
</dbReference>
<dbReference type="SMART" id="SM00220">
    <property type="entry name" value="S_TKc"/>
    <property type="match status" value="1"/>
</dbReference>
<keyword evidence="2" id="KW-0677">Repeat</keyword>
<dbReference type="InterPro" id="IPR001680">
    <property type="entry name" value="WD40_rpt"/>
</dbReference>
<organism evidence="5 6">
    <name type="scientific">Ktedonosporobacter rubrisoli</name>
    <dbReference type="NCBI Taxonomy" id="2509675"/>
    <lineage>
        <taxon>Bacteria</taxon>
        <taxon>Bacillati</taxon>
        <taxon>Chloroflexota</taxon>
        <taxon>Ktedonobacteria</taxon>
        <taxon>Ktedonobacterales</taxon>
        <taxon>Ktedonosporobacteraceae</taxon>
        <taxon>Ktedonosporobacter</taxon>
    </lineage>
</organism>
<dbReference type="PROSITE" id="PS50082">
    <property type="entry name" value="WD_REPEATS_2"/>
    <property type="match status" value="7"/>
</dbReference>
<feature type="repeat" description="WD" evidence="3">
    <location>
        <begin position="491"/>
        <end position="523"/>
    </location>
</feature>
<dbReference type="CDD" id="cd00200">
    <property type="entry name" value="WD40"/>
    <property type="match status" value="1"/>
</dbReference>
<dbReference type="InterPro" id="IPR001632">
    <property type="entry name" value="WD40_G-protein_beta-like"/>
</dbReference>
<dbReference type="InterPro" id="IPR019775">
    <property type="entry name" value="WD40_repeat_CS"/>
</dbReference>
<dbReference type="SMART" id="SM00320">
    <property type="entry name" value="WD40"/>
    <property type="match status" value="7"/>
</dbReference>
<dbReference type="OrthoDB" id="5632033at2"/>
<dbReference type="Gene3D" id="3.30.200.20">
    <property type="entry name" value="Phosphorylase Kinase, domain 1"/>
    <property type="match status" value="1"/>
</dbReference>
<dbReference type="Gene3D" id="2.130.10.10">
    <property type="entry name" value="YVTN repeat-like/Quinoprotein amine dehydrogenase"/>
    <property type="match status" value="3"/>
</dbReference>